<dbReference type="EMBL" id="OC954567">
    <property type="protein sequence ID" value="CAD7664618.1"/>
    <property type="molecule type" value="Genomic_DNA"/>
</dbReference>
<dbReference type="GO" id="GO:1990904">
    <property type="term" value="C:ribonucleoprotein complex"/>
    <property type="evidence" value="ECO:0007669"/>
    <property type="project" value="UniProtKB-KW"/>
</dbReference>
<sequence>YLQILFDLTKAVDNFYDYHKNYQQTVLDPKVYRTYLLNIFSYICTTRSHWDLSQRTFWNKIVFESGGKHLTAKIVHNSGRVVVSASTRETAVVEVLLCDRLHSRVVFKPLCRLKTTKTIDHSVRSL</sequence>
<dbReference type="EMBL" id="CAJPVJ010039742">
    <property type="protein sequence ID" value="CAG2181755.1"/>
    <property type="molecule type" value="Genomic_DNA"/>
</dbReference>
<dbReference type="GO" id="GO:0005840">
    <property type="term" value="C:ribosome"/>
    <property type="evidence" value="ECO:0007669"/>
    <property type="project" value="UniProtKB-KW"/>
</dbReference>
<evidence type="ECO:0000256" key="2">
    <source>
        <dbReference type="ARBA" id="ARBA00023274"/>
    </source>
</evidence>
<protein>
    <submittedName>
        <fullName evidence="3">Uncharacterized protein</fullName>
    </submittedName>
</protein>
<dbReference type="GO" id="GO:0006412">
    <property type="term" value="P:translation"/>
    <property type="evidence" value="ECO:0007669"/>
    <property type="project" value="InterPro"/>
</dbReference>
<dbReference type="Gene3D" id="3.30.420.80">
    <property type="entry name" value="Ribosomal protein S11"/>
    <property type="match status" value="1"/>
</dbReference>
<proteinExistence type="predicted"/>
<dbReference type="Proteomes" id="UP000728032">
    <property type="component" value="Unassembled WGS sequence"/>
</dbReference>
<organism evidence="3">
    <name type="scientific">Oppiella nova</name>
    <dbReference type="NCBI Taxonomy" id="334625"/>
    <lineage>
        <taxon>Eukaryota</taxon>
        <taxon>Metazoa</taxon>
        <taxon>Ecdysozoa</taxon>
        <taxon>Arthropoda</taxon>
        <taxon>Chelicerata</taxon>
        <taxon>Arachnida</taxon>
        <taxon>Acari</taxon>
        <taxon>Acariformes</taxon>
        <taxon>Sarcoptiformes</taxon>
        <taxon>Oribatida</taxon>
        <taxon>Brachypylina</taxon>
        <taxon>Oppioidea</taxon>
        <taxon>Oppiidae</taxon>
        <taxon>Oppiella</taxon>
    </lineage>
</organism>
<evidence type="ECO:0000313" key="3">
    <source>
        <dbReference type="EMBL" id="CAD7664618.1"/>
    </source>
</evidence>
<dbReference type="AlphaFoldDB" id="A0A7R9QZY5"/>
<keyword evidence="4" id="KW-1185">Reference proteome</keyword>
<keyword evidence="1" id="KW-0689">Ribosomal protein</keyword>
<dbReference type="GO" id="GO:0003735">
    <property type="term" value="F:structural constituent of ribosome"/>
    <property type="evidence" value="ECO:0007669"/>
    <property type="project" value="InterPro"/>
</dbReference>
<gene>
    <name evidence="3" type="ORF">ONB1V03_LOCUS21176</name>
</gene>
<dbReference type="OrthoDB" id="1932324at2759"/>
<accession>A0A7R9QZY5</accession>
<dbReference type="InterPro" id="IPR036967">
    <property type="entry name" value="Ribosomal_uS11_sf"/>
</dbReference>
<name>A0A7R9QZY5_9ACAR</name>
<evidence type="ECO:0000256" key="1">
    <source>
        <dbReference type="ARBA" id="ARBA00022980"/>
    </source>
</evidence>
<keyword evidence="2" id="KW-0687">Ribonucleoprotein</keyword>
<feature type="non-terminal residue" evidence="3">
    <location>
        <position position="1"/>
    </location>
</feature>
<reference evidence="3" key="1">
    <citation type="submission" date="2020-11" db="EMBL/GenBank/DDBJ databases">
        <authorList>
            <person name="Tran Van P."/>
        </authorList>
    </citation>
    <scope>NUCLEOTIDE SEQUENCE</scope>
</reference>
<evidence type="ECO:0000313" key="4">
    <source>
        <dbReference type="Proteomes" id="UP000728032"/>
    </source>
</evidence>